<organism evidence="1 2">
    <name type="scientific">Nocardioides glacieisoli</name>
    <dbReference type="NCBI Taxonomy" id="1168730"/>
    <lineage>
        <taxon>Bacteria</taxon>
        <taxon>Bacillati</taxon>
        <taxon>Actinomycetota</taxon>
        <taxon>Actinomycetes</taxon>
        <taxon>Propionibacteriales</taxon>
        <taxon>Nocardioidaceae</taxon>
        <taxon>Nocardioides</taxon>
    </lineage>
</organism>
<dbReference type="EMBL" id="SDWS01000004">
    <property type="protein sequence ID" value="RYB90656.1"/>
    <property type="molecule type" value="Genomic_DNA"/>
</dbReference>
<dbReference type="Gene3D" id="2.60.120.620">
    <property type="entry name" value="q2cbj1_9rhob like domain"/>
    <property type="match status" value="1"/>
</dbReference>
<dbReference type="SUPFAM" id="SSF51197">
    <property type="entry name" value="Clavaminate synthase-like"/>
    <property type="match status" value="1"/>
</dbReference>
<comment type="caution">
    <text evidence="1">The sequence shown here is derived from an EMBL/GenBank/DDBJ whole genome shotgun (WGS) entry which is preliminary data.</text>
</comment>
<dbReference type="InterPro" id="IPR008775">
    <property type="entry name" value="Phytyl_CoA_dOase-like"/>
</dbReference>
<evidence type="ECO:0000313" key="2">
    <source>
        <dbReference type="Proteomes" id="UP000291838"/>
    </source>
</evidence>
<reference evidence="1 2" key="1">
    <citation type="submission" date="2019-01" db="EMBL/GenBank/DDBJ databases">
        <title>Novel species of Nocardioides.</title>
        <authorList>
            <person name="Liu Q."/>
            <person name="Xin Y.-H."/>
        </authorList>
    </citation>
    <scope>NUCLEOTIDE SEQUENCE [LARGE SCALE GENOMIC DNA]</scope>
    <source>
        <strain evidence="1 2">HLT3-15</strain>
    </source>
</reference>
<protein>
    <recommendedName>
        <fullName evidence="3">Phytanoyl-CoA dioxygenase</fullName>
    </recommendedName>
</protein>
<dbReference type="OrthoDB" id="7054292at2"/>
<name>A0A4Q2RQ94_9ACTN</name>
<dbReference type="GO" id="GO:0016706">
    <property type="term" value="F:2-oxoglutarate-dependent dioxygenase activity"/>
    <property type="evidence" value="ECO:0007669"/>
    <property type="project" value="UniProtKB-ARBA"/>
</dbReference>
<gene>
    <name evidence="1" type="ORF">EUA06_10175</name>
</gene>
<dbReference type="Pfam" id="PF05721">
    <property type="entry name" value="PhyH"/>
    <property type="match status" value="1"/>
</dbReference>
<evidence type="ECO:0000313" key="1">
    <source>
        <dbReference type="EMBL" id="RYB90656.1"/>
    </source>
</evidence>
<proteinExistence type="predicted"/>
<accession>A0A4Q2RQ94</accession>
<evidence type="ECO:0008006" key="3">
    <source>
        <dbReference type="Google" id="ProtNLM"/>
    </source>
</evidence>
<sequence length="329" mass="36364">MMPDPTESQVSDSCRTAILPCMDPDLAAARTTWLEDGYVVLPGYLPADDLVAAQRELGEMFPSADDFHDDVDPGRNARFIGDEFDGIDGFPFASLALNRVPVSDALVTLATTLLGTTDVRLYSAEAWAKYAGAADYDQDLHRDYLNHTILVPSSDPAFGQVEMFVFLCDVTAELGAPRMVRRSPVTDALPARPNFFPRRAIDDDDSFIAAEGRPDLFETEAPATGPAGSVVAFQPQTVHRGAAMTEPRGARFTMHLNYRTAAAEWAHRHAWADRSHDPHWYRFVEQAGPRQLELFGFPPPGHAYWTEQTLAGVAQRYPGLDMSPWRAAH</sequence>
<dbReference type="AlphaFoldDB" id="A0A4Q2RQ94"/>
<keyword evidence="2" id="KW-1185">Reference proteome</keyword>
<dbReference type="Proteomes" id="UP000291838">
    <property type="component" value="Unassembled WGS sequence"/>
</dbReference>